<organism evidence="2 3">
    <name type="scientific">Symbiodinium necroappetens</name>
    <dbReference type="NCBI Taxonomy" id="1628268"/>
    <lineage>
        <taxon>Eukaryota</taxon>
        <taxon>Sar</taxon>
        <taxon>Alveolata</taxon>
        <taxon>Dinophyceae</taxon>
        <taxon>Suessiales</taxon>
        <taxon>Symbiodiniaceae</taxon>
        <taxon>Symbiodinium</taxon>
    </lineage>
</organism>
<keyword evidence="3" id="KW-1185">Reference proteome</keyword>
<feature type="transmembrane region" description="Helical" evidence="1">
    <location>
        <begin position="103"/>
        <end position="123"/>
    </location>
</feature>
<feature type="transmembrane region" description="Helical" evidence="1">
    <location>
        <begin position="524"/>
        <end position="542"/>
    </location>
</feature>
<proteinExistence type="predicted"/>
<reference evidence="2" key="1">
    <citation type="submission" date="2021-02" db="EMBL/GenBank/DDBJ databases">
        <authorList>
            <person name="Dougan E. K."/>
            <person name="Rhodes N."/>
            <person name="Thang M."/>
            <person name="Chan C."/>
        </authorList>
    </citation>
    <scope>NUCLEOTIDE SEQUENCE</scope>
</reference>
<feature type="transmembrane region" description="Helical" evidence="1">
    <location>
        <begin position="32"/>
        <end position="54"/>
    </location>
</feature>
<sequence>MNNSQFLHDRTGRIPPTDAEYGKASGVPSRDFWVVFAACLLGLMGCFLLIVGVSEYNTRRWRKRFAKDEELALAKPSNSLSCAQREVFRGSRYGVSFAFHMDLAWRGALVTFFCAATYGANFLNWWQRQGWSMSYVVVIVVFTLYKDLGSTVVLAWTGFYGTLLPVLNCWLIFYLFPDGVKKDETWTKVFGWVDFLVFVLLMFGLGFATNGKMYALSWQAYFSMCFLNPFDQTLFSQGLDVQLHAAETSALTGTIIGCIFALLVAAWMNISALRKAQHMMLDLTWSHGRLLEQLLEMGCLRMRPQAASVFAVEVQSLQQQLLEIRGLLKSSWWECLDLGSAGQSRLMLLEMCRNLDFLIGWLESMVMAVQHAKLSNPNPAHELHPSPHIFDLEKLRELIESAREALQQSCQAAVQGISWDAEEESHLEFWLSALEDAQMKAHEALKAKFMPSGSWQRLFTSAHLPQFALASSASGYSQKVADLLIAMAEFEPSEVAVGPCRGFLLGLRALPGADLQTWKAVMNCLKLSVAFTLCFVIGWFGIGMQTGSFVPAFNATPAGTVAYLIFQGGNQAAALKKNMDRFMGVAFGSLLETLTVGLCGSLKAFVGWDVAAFLFLGIYFAFEFLALFVYFSSPTFSYAGLMFCCFYANSALRPLDRHDGFSKSGALQKPNGVRLQCESDYQSILSQLIAILVATLMDVIADESLSIRATAKLESFAKLVDEALSRYPISTRSAALELRKEGSHLLRAAAADGTEAAREPRCLGVPWRSELWSRVMKVCNETWQCLTIVTTTESPVTHQEKSLRRSVEILCSSPSFQEKLRSLQLRTQKAFQLTMGYLRQNYYDERNTEMIELQEEMIIRASFAETGLHQIIAELHTDLRMEEGARQLLDNPVCAVAMFLMMFEALVAREVQLETAILEQPEVWQLLTEKDFESELSVRSSDSLGALHSFCV</sequence>
<feature type="transmembrane region" description="Helical" evidence="1">
    <location>
        <begin position="189"/>
        <end position="208"/>
    </location>
</feature>
<comment type="caution">
    <text evidence="2">The sequence shown here is derived from an EMBL/GenBank/DDBJ whole genome shotgun (WGS) entry which is preliminary data.</text>
</comment>
<feature type="transmembrane region" description="Helical" evidence="1">
    <location>
        <begin position="587"/>
        <end position="606"/>
    </location>
</feature>
<dbReference type="EMBL" id="CAJNJA010040274">
    <property type="protein sequence ID" value="CAE7764481.1"/>
    <property type="molecule type" value="Genomic_DNA"/>
</dbReference>
<feature type="transmembrane region" description="Helical" evidence="1">
    <location>
        <begin position="612"/>
        <end position="632"/>
    </location>
</feature>
<feature type="transmembrane region" description="Helical" evidence="1">
    <location>
        <begin position="250"/>
        <end position="270"/>
    </location>
</feature>
<dbReference type="Proteomes" id="UP000601435">
    <property type="component" value="Unassembled WGS sequence"/>
</dbReference>
<keyword evidence="1" id="KW-0472">Membrane</keyword>
<gene>
    <name evidence="2" type="ORF">SNEC2469_LOCUS22282</name>
</gene>
<dbReference type="AlphaFoldDB" id="A0A812Y6I8"/>
<evidence type="ECO:0000256" key="1">
    <source>
        <dbReference type="SAM" id="Phobius"/>
    </source>
</evidence>
<feature type="transmembrane region" description="Helical" evidence="1">
    <location>
        <begin position="152"/>
        <end position="177"/>
    </location>
</feature>
<accession>A0A812Y6I8</accession>
<keyword evidence="1" id="KW-1133">Transmembrane helix</keyword>
<dbReference type="OrthoDB" id="413238at2759"/>
<name>A0A812Y6I8_9DINO</name>
<keyword evidence="1" id="KW-0812">Transmembrane</keyword>
<evidence type="ECO:0000313" key="3">
    <source>
        <dbReference type="Proteomes" id="UP000601435"/>
    </source>
</evidence>
<evidence type="ECO:0000313" key="2">
    <source>
        <dbReference type="EMBL" id="CAE7764481.1"/>
    </source>
</evidence>
<protein>
    <submittedName>
        <fullName evidence="2">Uncharacterized protein</fullName>
    </submittedName>
</protein>